<keyword evidence="10 11" id="KW-0407">Ion channel</keyword>
<dbReference type="GO" id="GO:0005886">
    <property type="term" value="C:plasma membrane"/>
    <property type="evidence" value="ECO:0007669"/>
    <property type="project" value="TreeGrafter"/>
</dbReference>
<dbReference type="Pfam" id="PF00858">
    <property type="entry name" value="ASC"/>
    <property type="match status" value="1"/>
</dbReference>
<feature type="transmembrane region" description="Helical" evidence="13">
    <location>
        <begin position="51"/>
        <end position="70"/>
    </location>
</feature>
<sequence>MDECNKVHSLPENDKENNGKGKQMSVRTIISDYGERTTFHGFRYFILGGSFIRQLIWLGLILCSFAYFTFNGIRLFTNFLNFPTMTKNEIITKQMMLFPAITVCNYNPVKKSKLQAVHNYANSRTSSVRGQSEGEETNDNGIRNLTKSRGVDIDKIYQKYGHRMDEDGMFVS</sequence>
<dbReference type="Proteomes" id="UP001152795">
    <property type="component" value="Unassembled WGS sequence"/>
</dbReference>
<evidence type="ECO:0000256" key="7">
    <source>
        <dbReference type="ARBA" id="ARBA00023065"/>
    </source>
</evidence>
<comment type="caution">
    <text evidence="14">The sequence shown here is derived from an EMBL/GenBank/DDBJ whole genome shotgun (WGS) entry which is preliminary data.</text>
</comment>
<evidence type="ECO:0000256" key="4">
    <source>
        <dbReference type="ARBA" id="ARBA00022692"/>
    </source>
</evidence>
<keyword evidence="8 13" id="KW-0472">Membrane</keyword>
<keyword evidence="15" id="KW-1185">Reference proteome</keyword>
<dbReference type="InterPro" id="IPR001873">
    <property type="entry name" value="ENaC"/>
</dbReference>
<evidence type="ECO:0000256" key="9">
    <source>
        <dbReference type="ARBA" id="ARBA00023201"/>
    </source>
</evidence>
<dbReference type="PANTHER" id="PTHR11690:SF248">
    <property type="entry name" value="PICKPOCKET 17, ISOFORM A"/>
    <property type="match status" value="1"/>
</dbReference>
<evidence type="ECO:0000256" key="5">
    <source>
        <dbReference type="ARBA" id="ARBA00022989"/>
    </source>
</evidence>
<evidence type="ECO:0000256" key="2">
    <source>
        <dbReference type="ARBA" id="ARBA00022448"/>
    </source>
</evidence>
<evidence type="ECO:0000256" key="3">
    <source>
        <dbReference type="ARBA" id="ARBA00022461"/>
    </source>
</evidence>
<dbReference type="GO" id="GO:0015280">
    <property type="term" value="F:ligand-gated sodium channel activity"/>
    <property type="evidence" value="ECO:0007669"/>
    <property type="project" value="TreeGrafter"/>
</dbReference>
<evidence type="ECO:0000256" key="11">
    <source>
        <dbReference type="RuleBase" id="RU000679"/>
    </source>
</evidence>
<feature type="compositionally biased region" description="Basic and acidic residues" evidence="12">
    <location>
        <begin position="1"/>
        <end position="19"/>
    </location>
</feature>
<feature type="region of interest" description="Disordered" evidence="12">
    <location>
        <begin position="1"/>
        <end position="23"/>
    </location>
</feature>
<keyword evidence="9 11" id="KW-0739">Sodium transport</keyword>
<keyword evidence="6" id="KW-0915">Sodium</keyword>
<feature type="region of interest" description="Disordered" evidence="12">
    <location>
        <begin position="122"/>
        <end position="145"/>
    </location>
</feature>
<evidence type="ECO:0000256" key="1">
    <source>
        <dbReference type="ARBA" id="ARBA00004141"/>
    </source>
</evidence>
<proteinExistence type="inferred from homology"/>
<evidence type="ECO:0000256" key="8">
    <source>
        <dbReference type="ARBA" id="ARBA00023136"/>
    </source>
</evidence>
<comment type="subcellular location">
    <subcellularLocation>
        <location evidence="1">Membrane</location>
        <topology evidence="1">Multi-pass membrane protein</topology>
    </subcellularLocation>
</comment>
<keyword evidence="7 11" id="KW-0406">Ion transport</keyword>
<evidence type="ECO:0000256" key="12">
    <source>
        <dbReference type="SAM" id="MobiDB-lite"/>
    </source>
</evidence>
<evidence type="ECO:0000313" key="15">
    <source>
        <dbReference type="Proteomes" id="UP001152795"/>
    </source>
</evidence>
<gene>
    <name evidence="14" type="ORF">PACLA_8A000085</name>
</gene>
<dbReference type="PANTHER" id="PTHR11690">
    <property type="entry name" value="AMILORIDE-SENSITIVE SODIUM CHANNEL-RELATED"/>
    <property type="match status" value="1"/>
</dbReference>
<organism evidence="14 15">
    <name type="scientific">Paramuricea clavata</name>
    <name type="common">Red gorgonian</name>
    <name type="synonym">Violescent sea-whip</name>
    <dbReference type="NCBI Taxonomy" id="317549"/>
    <lineage>
        <taxon>Eukaryota</taxon>
        <taxon>Metazoa</taxon>
        <taxon>Cnidaria</taxon>
        <taxon>Anthozoa</taxon>
        <taxon>Octocorallia</taxon>
        <taxon>Malacalcyonacea</taxon>
        <taxon>Plexauridae</taxon>
        <taxon>Paramuricea</taxon>
    </lineage>
</organism>
<protein>
    <submittedName>
        <fullName evidence="14">Acid-sensing ion channel 1-like</fullName>
    </submittedName>
</protein>
<comment type="similarity">
    <text evidence="11">Belongs to the amiloride-sensitive sodium channel (TC 1.A.6) family.</text>
</comment>
<keyword evidence="2 11" id="KW-0813">Transport</keyword>
<dbReference type="OrthoDB" id="6238402at2759"/>
<feature type="non-terminal residue" evidence="14">
    <location>
        <position position="172"/>
    </location>
</feature>
<keyword evidence="4 11" id="KW-0812">Transmembrane</keyword>
<evidence type="ECO:0000313" key="14">
    <source>
        <dbReference type="EMBL" id="CAB4039792.1"/>
    </source>
</evidence>
<dbReference type="EMBL" id="CACRXK020025867">
    <property type="protein sequence ID" value="CAB4039792.1"/>
    <property type="molecule type" value="Genomic_DNA"/>
</dbReference>
<name>A0A6S7LPD0_PARCT</name>
<evidence type="ECO:0000256" key="6">
    <source>
        <dbReference type="ARBA" id="ARBA00023053"/>
    </source>
</evidence>
<evidence type="ECO:0000256" key="10">
    <source>
        <dbReference type="ARBA" id="ARBA00023303"/>
    </source>
</evidence>
<accession>A0A6S7LPD0</accession>
<evidence type="ECO:0000256" key="13">
    <source>
        <dbReference type="SAM" id="Phobius"/>
    </source>
</evidence>
<dbReference type="AlphaFoldDB" id="A0A6S7LPD0"/>
<keyword evidence="3 11" id="KW-0894">Sodium channel</keyword>
<reference evidence="14" key="1">
    <citation type="submission" date="2020-04" db="EMBL/GenBank/DDBJ databases">
        <authorList>
            <person name="Alioto T."/>
            <person name="Alioto T."/>
            <person name="Gomez Garrido J."/>
        </authorList>
    </citation>
    <scope>NUCLEOTIDE SEQUENCE</scope>
    <source>
        <strain evidence="14">A484AB</strain>
    </source>
</reference>
<keyword evidence="5 13" id="KW-1133">Transmembrane helix</keyword>